<sequence length="206" mass="23565">MERVDEAPGVATGYQEPDVDWHDLSEETLRRIVNDDEEVAGLFVSGVDAFADGQIDAQWAAAVGSAVGDIRRLRKLEIRHFSRWDEEDQWNIDWGIDDFALNQLNDQLNFDFLPGLARNRSIEHLAMVECHFLPNSFEIILPFFMHNHNLRCIEVHGCDLSENFPSFLLDLSTCATNQLERVHLYDNNLGGIQVTRITKPWLSIAN</sequence>
<comment type="caution">
    <text evidence="1">The sequence shown here is derived from an EMBL/GenBank/DDBJ whole genome shotgun (WGS) entry which is preliminary data.</text>
</comment>
<dbReference type="AlphaFoldDB" id="A0ABD3MX22"/>
<reference evidence="1 2" key="1">
    <citation type="submission" date="2024-10" db="EMBL/GenBank/DDBJ databases">
        <title>Updated reference genomes for cyclostephanoid diatoms.</title>
        <authorList>
            <person name="Roberts W.R."/>
            <person name="Alverson A.J."/>
        </authorList>
    </citation>
    <scope>NUCLEOTIDE SEQUENCE [LARGE SCALE GENOMIC DNA]</scope>
    <source>
        <strain evidence="1 2">AJA276-08</strain>
    </source>
</reference>
<organism evidence="1 2">
    <name type="scientific">Stephanodiscus triporus</name>
    <dbReference type="NCBI Taxonomy" id="2934178"/>
    <lineage>
        <taxon>Eukaryota</taxon>
        <taxon>Sar</taxon>
        <taxon>Stramenopiles</taxon>
        <taxon>Ochrophyta</taxon>
        <taxon>Bacillariophyta</taxon>
        <taxon>Coscinodiscophyceae</taxon>
        <taxon>Thalassiosirophycidae</taxon>
        <taxon>Stephanodiscales</taxon>
        <taxon>Stephanodiscaceae</taxon>
        <taxon>Stephanodiscus</taxon>
    </lineage>
</organism>
<accession>A0ABD3MX22</accession>
<evidence type="ECO:0000313" key="1">
    <source>
        <dbReference type="EMBL" id="KAL3768466.1"/>
    </source>
</evidence>
<dbReference type="InterPro" id="IPR032675">
    <property type="entry name" value="LRR_dom_sf"/>
</dbReference>
<dbReference type="Proteomes" id="UP001530315">
    <property type="component" value="Unassembled WGS sequence"/>
</dbReference>
<name>A0ABD3MX22_9STRA</name>
<dbReference type="SUPFAM" id="SSF52047">
    <property type="entry name" value="RNI-like"/>
    <property type="match status" value="1"/>
</dbReference>
<gene>
    <name evidence="1" type="ORF">ACHAW5_000363</name>
</gene>
<evidence type="ECO:0000313" key="2">
    <source>
        <dbReference type="Proteomes" id="UP001530315"/>
    </source>
</evidence>
<protein>
    <submittedName>
        <fullName evidence="1">Uncharacterized protein</fullName>
    </submittedName>
</protein>
<proteinExistence type="predicted"/>
<dbReference type="EMBL" id="JALLAZ020001677">
    <property type="protein sequence ID" value="KAL3768466.1"/>
    <property type="molecule type" value="Genomic_DNA"/>
</dbReference>
<keyword evidence="2" id="KW-1185">Reference proteome</keyword>
<dbReference type="Gene3D" id="3.80.10.10">
    <property type="entry name" value="Ribonuclease Inhibitor"/>
    <property type="match status" value="1"/>
</dbReference>